<proteinExistence type="inferred from homology"/>
<dbReference type="RefSeq" id="WP_121837176.1">
    <property type="nucleotide sequence ID" value="NZ_ML014754.1"/>
</dbReference>
<feature type="binding site" evidence="5">
    <location>
        <position position="280"/>
    </location>
    <ligand>
        <name>S-adenosyl-L-methionine</name>
        <dbReference type="ChEBI" id="CHEBI:59789"/>
    </ligand>
</feature>
<evidence type="ECO:0000313" key="7">
    <source>
        <dbReference type="EMBL" id="RLV61503.1"/>
    </source>
</evidence>
<dbReference type="GO" id="GO:0005829">
    <property type="term" value="C:cytosol"/>
    <property type="evidence" value="ECO:0007669"/>
    <property type="project" value="TreeGrafter"/>
</dbReference>
<dbReference type="AlphaFoldDB" id="A0A3L8Q391"/>
<feature type="binding site" evidence="5">
    <location>
        <position position="324"/>
    </location>
    <ligand>
        <name>S-adenosyl-L-methionine</name>
        <dbReference type="ChEBI" id="CHEBI:59789"/>
    </ligand>
</feature>
<dbReference type="GO" id="GO:0070475">
    <property type="term" value="P:rRNA base methylation"/>
    <property type="evidence" value="ECO:0007669"/>
    <property type="project" value="TreeGrafter"/>
</dbReference>
<keyword evidence="8" id="KW-1185">Reference proteome</keyword>
<reference evidence="7 8" key="1">
    <citation type="submission" date="2018-09" db="EMBL/GenBank/DDBJ databases">
        <title>Phylogeny of the Shewanellaceae, and recommendation for two new genera, Pseudoshewanella and Parashewanella.</title>
        <authorList>
            <person name="Wang G."/>
        </authorList>
    </citation>
    <scope>NUCLEOTIDE SEQUENCE [LARGE SCALE GENOMIC DNA]</scope>
    <source>
        <strain evidence="7 8">C51</strain>
    </source>
</reference>
<evidence type="ECO:0000313" key="8">
    <source>
        <dbReference type="Proteomes" id="UP000281474"/>
    </source>
</evidence>
<comment type="similarity">
    <text evidence="5">Belongs to the class I-like SAM-binding methyltransferase superfamily. RsmB/NOP family.</text>
</comment>
<dbReference type="OrthoDB" id="9810297at2"/>
<dbReference type="PRINTS" id="PR02008">
    <property type="entry name" value="RCMTFAMILY"/>
</dbReference>
<name>A0A3L8Q391_9GAMM</name>
<dbReference type="PANTHER" id="PTHR22807:SF61">
    <property type="entry name" value="NOL1_NOP2_SUN FAMILY PROTEIN _ ANTITERMINATION NUSB DOMAIN-CONTAINING PROTEIN"/>
    <property type="match status" value="1"/>
</dbReference>
<dbReference type="InterPro" id="IPR023267">
    <property type="entry name" value="RCMT"/>
</dbReference>
<keyword evidence="1 5" id="KW-0489">Methyltransferase</keyword>
<dbReference type="CDD" id="cd02440">
    <property type="entry name" value="AdoMet_MTases"/>
    <property type="match status" value="1"/>
</dbReference>
<comment type="caution">
    <text evidence="7">The sequence shown here is derived from an EMBL/GenBank/DDBJ whole genome shotgun (WGS) entry which is preliminary data.</text>
</comment>
<gene>
    <name evidence="7" type="ORF">D5018_01255</name>
</gene>
<evidence type="ECO:0000259" key="6">
    <source>
        <dbReference type="PROSITE" id="PS51686"/>
    </source>
</evidence>
<feature type="domain" description="SAM-dependent MTase RsmB/NOP-type" evidence="6">
    <location>
        <begin position="165"/>
        <end position="435"/>
    </location>
</feature>
<evidence type="ECO:0000256" key="3">
    <source>
        <dbReference type="ARBA" id="ARBA00022691"/>
    </source>
</evidence>
<keyword evidence="2 5" id="KW-0808">Transferase</keyword>
<evidence type="ECO:0000256" key="4">
    <source>
        <dbReference type="ARBA" id="ARBA00022884"/>
    </source>
</evidence>
<keyword evidence="3 5" id="KW-0949">S-adenosyl-L-methionine</keyword>
<dbReference type="InterPro" id="IPR029063">
    <property type="entry name" value="SAM-dependent_MTases_sf"/>
</dbReference>
<comment type="caution">
    <text evidence="5">Lacks conserved residue(s) required for the propagation of feature annotation.</text>
</comment>
<dbReference type="InterPro" id="IPR049560">
    <property type="entry name" value="MeTrfase_RsmB-F_NOP2_cat"/>
</dbReference>
<evidence type="ECO:0000256" key="5">
    <source>
        <dbReference type="PROSITE-ProRule" id="PRU01023"/>
    </source>
</evidence>
<accession>A0A3L8Q391</accession>
<dbReference type="InterPro" id="IPR001678">
    <property type="entry name" value="MeTrfase_RsmB-F_NOP2_dom"/>
</dbReference>
<dbReference type="Gene3D" id="3.40.50.150">
    <property type="entry name" value="Vaccinia Virus protein VP39"/>
    <property type="match status" value="1"/>
</dbReference>
<dbReference type="Proteomes" id="UP000281474">
    <property type="component" value="Unassembled WGS sequence"/>
</dbReference>
<dbReference type="Pfam" id="PF01189">
    <property type="entry name" value="Methyltr_RsmB-F"/>
    <property type="match status" value="1"/>
</dbReference>
<dbReference type="SUPFAM" id="SSF53335">
    <property type="entry name" value="S-adenosyl-L-methionine-dependent methyltransferases"/>
    <property type="match status" value="1"/>
</dbReference>
<dbReference type="GO" id="GO:0009383">
    <property type="term" value="F:rRNA (cytosine-C5-)-methyltransferase activity"/>
    <property type="evidence" value="ECO:0007669"/>
    <property type="project" value="TreeGrafter"/>
</dbReference>
<dbReference type="GO" id="GO:0003723">
    <property type="term" value="F:RNA binding"/>
    <property type="evidence" value="ECO:0007669"/>
    <property type="project" value="UniProtKB-UniRule"/>
</dbReference>
<evidence type="ECO:0000256" key="2">
    <source>
        <dbReference type="ARBA" id="ARBA00022679"/>
    </source>
</evidence>
<dbReference type="EMBL" id="QZEI01000002">
    <property type="protein sequence ID" value="RLV61503.1"/>
    <property type="molecule type" value="Genomic_DNA"/>
</dbReference>
<sequence>MTSSALIADSGIQKRALSYAITIHKLFFDVMESKQPADNILANYFRENKKHGSKDRRIIRETFFGLFRWWGWIHQLQPTSQQEVDSNWLKALVQTASFEQHAWLPIINAWAEVSALPDSTLEKARIQDSPLSCANVFADNNELHLNQLLPESFWQHLEYSTEQSELLANIMQTRPPIWARSQGINHQQAVDSLISEGVDIIDCQYFANALSLGEKSLNLTQLTTYKQGKLEIQDLASQVIGEICQPKPNELWWDTCSGAGGKALQLQSLRNDKGKLVASDIRLNALSELKKRANKAKFKNIKVMPWVSETLPVSSRSFDGVLVDAPCSCTGTWRRNPDMRWTDDLSNLDEITGLQLDILTRSAEAVKQGGKLVYATCSLLPQENEQVIKAFLEQSPEFELIPIVHPFTQAEQDMVTIMPYEANSDGMFVVVMKRQTEKA</sequence>
<evidence type="ECO:0000256" key="1">
    <source>
        <dbReference type="ARBA" id="ARBA00022603"/>
    </source>
</evidence>
<feature type="active site" description="Nucleophile" evidence="5">
    <location>
        <position position="377"/>
    </location>
</feature>
<organism evidence="7 8">
    <name type="scientific">Parashewanella curva</name>
    <dbReference type="NCBI Taxonomy" id="2338552"/>
    <lineage>
        <taxon>Bacteria</taxon>
        <taxon>Pseudomonadati</taxon>
        <taxon>Pseudomonadota</taxon>
        <taxon>Gammaproteobacteria</taxon>
        <taxon>Alteromonadales</taxon>
        <taxon>Shewanellaceae</taxon>
        <taxon>Parashewanella</taxon>
    </lineage>
</organism>
<dbReference type="PROSITE" id="PS51686">
    <property type="entry name" value="SAM_MT_RSMB_NOP"/>
    <property type="match status" value="1"/>
</dbReference>
<dbReference type="PANTHER" id="PTHR22807">
    <property type="entry name" value="NOP2 YEAST -RELATED NOL1/NOP2/FMU SUN DOMAIN-CONTAINING"/>
    <property type="match status" value="1"/>
</dbReference>
<protein>
    <submittedName>
        <fullName evidence="7">RsmB/NOP family class I SAM-dependent RNA methyltransferase</fullName>
    </submittedName>
</protein>
<keyword evidence="4 5" id="KW-0694">RNA-binding</keyword>